<feature type="compositionally biased region" description="Low complexity" evidence="1">
    <location>
        <begin position="107"/>
        <end position="121"/>
    </location>
</feature>
<feature type="region of interest" description="Disordered" evidence="1">
    <location>
        <begin position="1"/>
        <end position="23"/>
    </location>
</feature>
<organism evidence="2 3">
    <name type="scientific">Phytophthora sojae (strain P6497)</name>
    <name type="common">Soybean stem and root rot agent</name>
    <name type="synonym">Phytophthora megasperma f. sp. glycines</name>
    <dbReference type="NCBI Taxonomy" id="1094619"/>
    <lineage>
        <taxon>Eukaryota</taxon>
        <taxon>Sar</taxon>
        <taxon>Stramenopiles</taxon>
        <taxon>Oomycota</taxon>
        <taxon>Peronosporomycetes</taxon>
        <taxon>Peronosporales</taxon>
        <taxon>Peronosporaceae</taxon>
        <taxon>Phytophthora</taxon>
    </lineage>
</organism>
<proteinExistence type="predicted"/>
<name>G4YV93_PHYSP</name>
<dbReference type="GeneID" id="20645347"/>
<dbReference type="EMBL" id="JH159152">
    <property type="protein sequence ID" value="EGZ24900.1"/>
    <property type="molecule type" value="Genomic_DNA"/>
</dbReference>
<sequence>MRAKESGRAAPDAGRAPSDVGRAPRAAALRATFQRGAGTTRRIAALEHILSGLPSAAAGPARSNVRGAGALAAAAPGAARANSIANARAGGPIEWHEGRSILIIVGRPPRGRSGLRSTGPPNSSPAARVKQQQGRRLPAWNAVRVAVNEERRIASI</sequence>
<feature type="region of interest" description="Disordered" evidence="1">
    <location>
        <begin position="107"/>
        <end position="135"/>
    </location>
</feature>
<keyword evidence="3" id="KW-1185">Reference proteome</keyword>
<protein>
    <submittedName>
        <fullName evidence="2">Uncharacterized protein</fullName>
    </submittedName>
</protein>
<dbReference type="AlphaFoldDB" id="G4YV93"/>
<dbReference type="KEGG" id="psoj:PHYSODRAFT_325965"/>
<evidence type="ECO:0000256" key="1">
    <source>
        <dbReference type="SAM" id="MobiDB-lite"/>
    </source>
</evidence>
<accession>G4YV93</accession>
<gene>
    <name evidence="2" type="ORF">PHYSODRAFT_325965</name>
</gene>
<reference evidence="2 3" key="1">
    <citation type="journal article" date="2006" name="Science">
        <title>Phytophthora genome sequences uncover evolutionary origins and mechanisms of pathogenesis.</title>
        <authorList>
            <person name="Tyler B.M."/>
            <person name="Tripathy S."/>
            <person name="Zhang X."/>
            <person name="Dehal P."/>
            <person name="Jiang R.H."/>
            <person name="Aerts A."/>
            <person name="Arredondo F.D."/>
            <person name="Baxter L."/>
            <person name="Bensasson D."/>
            <person name="Beynon J.L."/>
            <person name="Chapman J."/>
            <person name="Damasceno C.M."/>
            <person name="Dorrance A.E."/>
            <person name="Dou D."/>
            <person name="Dickerman A.W."/>
            <person name="Dubchak I.L."/>
            <person name="Garbelotto M."/>
            <person name="Gijzen M."/>
            <person name="Gordon S.G."/>
            <person name="Govers F."/>
            <person name="Grunwald N.J."/>
            <person name="Huang W."/>
            <person name="Ivors K.L."/>
            <person name="Jones R.W."/>
            <person name="Kamoun S."/>
            <person name="Krampis K."/>
            <person name="Lamour K.H."/>
            <person name="Lee M.K."/>
            <person name="McDonald W.H."/>
            <person name="Medina M."/>
            <person name="Meijer H.J."/>
            <person name="Nordberg E.K."/>
            <person name="Maclean D.J."/>
            <person name="Ospina-Giraldo M.D."/>
            <person name="Morris P.F."/>
            <person name="Phuntumart V."/>
            <person name="Putnam N.H."/>
            <person name="Rash S."/>
            <person name="Rose J.K."/>
            <person name="Sakihama Y."/>
            <person name="Salamov A.A."/>
            <person name="Savidor A."/>
            <person name="Scheuring C.F."/>
            <person name="Smith B.M."/>
            <person name="Sobral B.W."/>
            <person name="Terry A."/>
            <person name="Torto-Alalibo T.A."/>
            <person name="Win J."/>
            <person name="Xu Z."/>
            <person name="Zhang H."/>
            <person name="Grigoriev I.V."/>
            <person name="Rokhsar D.S."/>
            <person name="Boore J.L."/>
        </authorList>
    </citation>
    <scope>NUCLEOTIDE SEQUENCE [LARGE SCALE GENOMIC DNA]</scope>
    <source>
        <strain evidence="2 3">P6497</strain>
    </source>
</reference>
<dbReference type="Proteomes" id="UP000002640">
    <property type="component" value="Unassembled WGS sequence"/>
</dbReference>
<evidence type="ECO:0000313" key="2">
    <source>
        <dbReference type="EMBL" id="EGZ24900.1"/>
    </source>
</evidence>
<evidence type="ECO:0000313" key="3">
    <source>
        <dbReference type="Proteomes" id="UP000002640"/>
    </source>
</evidence>
<dbReference type="RefSeq" id="XP_009520188.1">
    <property type="nucleotide sequence ID" value="XM_009521893.1"/>
</dbReference>
<dbReference type="InParanoid" id="G4YV93"/>